<name>A0A9P4W512_CURKU</name>
<evidence type="ECO:0000313" key="4">
    <source>
        <dbReference type="Proteomes" id="UP000801428"/>
    </source>
</evidence>
<dbReference type="Pfam" id="PF22893">
    <property type="entry name" value="ULD_2"/>
    <property type="match status" value="1"/>
</dbReference>
<dbReference type="InterPro" id="IPR054464">
    <property type="entry name" value="ULD_fung"/>
</dbReference>
<evidence type="ECO:0008006" key="5">
    <source>
        <dbReference type="Google" id="ProtNLM"/>
    </source>
</evidence>
<sequence>MSVGFGFSVGDFLAVLRLVGTVIDALHESSDVSSSFRLLVDELYLLQKVLLDVKHLDLEISHIRKIALQQAASRSQSSIETFYAKIQKYQPHLQQGGTASKTKDAWAKIKWATCKKKDVDTFRAEIQGHISSIDILLSLVQLEATTMHMRKQDLQHKSLARGIQDLSFQVMGVLATIASGVAQSVQHGKALLETSAQILQTNLRVFQMVNDIQLIMLKIPGQVERQQPVYLIDPFDKECPFHLEFIRSPEALLAVLKANLKDTGCGPAMIDRGEFVIEELGTQNSIDLKGSWDTCFYPGQKVAMTW</sequence>
<dbReference type="Pfam" id="PF17111">
    <property type="entry name" value="PigL_N"/>
    <property type="match status" value="1"/>
</dbReference>
<dbReference type="PANTHER" id="PTHR38886:SF1">
    <property type="entry name" value="NACHT-NTPASE AND P-LOOP NTPASES N-TERMINAL DOMAIN-CONTAINING PROTEIN"/>
    <property type="match status" value="1"/>
</dbReference>
<feature type="domain" description="Azaphilone pigments biosynthesis cluster protein L N-terminal" evidence="1">
    <location>
        <begin position="30"/>
        <end position="170"/>
    </location>
</feature>
<evidence type="ECO:0000259" key="1">
    <source>
        <dbReference type="Pfam" id="PF17111"/>
    </source>
</evidence>
<organism evidence="3 4">
    <name type="scientific">Curvularia kusanoi</name>
    <name type="common">Cochliobolus kusanoi</name>
    <dbReference type="NCBI Taxonomy" id="90978"/>
    <lineage>
        <taxon>Eukaryota</taxon>
        <taxon>Fungi</taxon>
        <taxon>Dikarya</taxon>
        <taxon>Ascomycota</taxon>
        <taxon>Pezizomycotina</taxon>
        <taxon>Dothideomycetes</taxon>
        <taxon>Pleosporomycetidae</taxon>
        <taxon>Pleosporales</taxon>
        <taxon>Pleosporineae</taxon>
        <taxon>Pleosporaceae</taxon>
        <taxon>Curvularia</taxon>
    </lineage>
</organism>
<dbReference type="OrthoDB" id="3045089at2759"/>
<evidence type="ECO:0000313" key="3">
    <source>
        <dbReference type="EMBL" id="KAF2993058.1"/>
    </source>
</evidence>
<dbReference type="InterPro" id="IPR031348">
    <property type="entry name" value="PigL_N"/>
</dbReference>
<comment type="caution">
    <text evidence="3">The sequence shown here is derived from an EMBL/GenBank/DDBJ whole genome shotgun (WGS) entry which is preliminary data.</text>
</comment>
<protein>
    <recommendedName>
        <fullName evidence="5">Fungal N-terminal domain-containing protein</fullName>
    </recommendedName>
</protein>
<feature type="domain" description="Ubiquitin-like" evidence="2">
    <location>
        <begin position="225"/>
        <end position="305"/>
    </location>
</feature>
<evidence type="ECO:0000259" key="2">
    <source>
        <dbReference type="Pfam" id="PF22893"/>
    </source>
</evidence>
<gene>
    <name evidence="3" type="ORF">E8E13_000092</name>
</gene>
<dbReference type="Proteomes" id="UP000801428">
    <property type="component" value="Unassembled WGS sequence"/>
</dbReference>
<dbReference type="PANTHER" id="PTHR38886">
    <property type="entry name" value="SESA DOMAIN-CONTAINING PROTEIN"/>
    <property type="match status" value="1"/>
</dbReference>
<keyword evidence="4" id="KW-1185">Reference proteome</keyword>
<accession>A0A9P4W512</accession>
<dbReference type="AlphaFoldDB" id="A0A9P4W512"/>
<reference evidence="3" key="1">
    <citation type="submission" date="2019-04" db="EMBL/GenBank/DDBJ databases">
        <title>Sequencing of skin fungus with MAO and IRED activity.</title>
        <authorList>
            <person name="Marsaioli A.J."/>
            <person name="Bonatto J.M.C."/>
            <person name="Reis Junior O."/>
        </authorList>
    </citation>
    <scope>NUCLEOTIDE SEQUENCE</scope>
    <source>
        <strain evidence="3">30M1</strain>
    </source>
</reference>
<proteinExistence type="predicted"/>
<dbReference type="EMBL" id="SWKU01000061">
    <property type="protein sequence ID" value="KAF2993058.1"/>
    <property type="molecule type" value="Genomic_DNA"/>
</dbReference>